<dbReference type="OrthoDB" id="10028990at2759"/>
<gene>
    <name evidence="1" type="ORF">MEDL_397</name>
</gene>
<name>A0A8S3PMB6_MYTED</name>
<dbReference type="EMBL" id="CAJPWZ010000025">
    <property type="protein sequence ID" value="CAG2184750.1"/>
    <property type="molecule type" value="Genomic_DNA"/>
</dbReference>
<evidence type="ECO:0000313" key="1">
    <source>
        <dbReference type="EMBL" id="CAG2184750.1"/>
    </source>
</evidence>
<protein>
    <submittedName>
        <fullName evidence="1">Uncharacterized protein</fullName>
    </submittedName>
</protein>
<sequence>MNNSIEEIFNMTGRGDQLTRLPGIDMQLSDGENSSDDEDDRLLMFPWSSFVNSDILSLDFFKNADNKLQEELLRTTQLVYSYQDGKGMVPKLREPRSLFALSKELGPQQAARWPSEIQVLNEKIKHMYYIPPEPEPFYKPSK</sequence>
<accession>A0A8S3PMB6</accession>
<keyword evidence="2" id="KW-1185">Reference proteome</keyword>
<dbReference type="Proteomes" id="UP000683360">
    <property type="component" value="Unassembled WGS sequence"/>
</dbReference>
<organism evidence="1 2">
    <name type="scientific">Mytilus edulis</name>
    <name type="common">Blue mussel</name>
    <dbReference type="NCBI Taxonomy" id="6550"/>
    <lineage>
        <taxon>Eukaryota</taxon>
        <taxon>Metazoa</taxon>
        <taxon>Spiralia</taxon>
        <taxon>Lophotrochozoa</taxon>
        <taxon>Mollusca</taxon>
        <taxon>Bivalvia</taxon>
        <taxon>Autobranchia</taxon>
        <taxon>Pteriomorphia</taxon>
        <taxon>Mytilida</taxon>
        <taxon>Mytiloidea</taxon>
        <taxon>Mytilidae</taxon>
        <taxon>Mytilinae</taxon>
        <taxon>Mytilus</taxon>
    </lineage>
</organism>
<proteinExistence type="predicted"/>
<evidence type="ECO:0000313" key="2">
    <source>
        <dbReference type="Proteomes" id="UP000683360"/>
    </source>
</evidence>
<dbReference type="AlphaFoldDB" id="A0A8S3PMB6"/>
<comment type="caution">
    <text evidence="1">The sequence shown here is derived from an EMBL/GenBank/DDBJ whole genome shotgun (WGS) entry which is preliminary data.</text>
</comment>
<reference evidence="1" key="1">
    <citation type="submission" date="2021-03" db="EMBL/GenBank/DDBJ databases">
        <authorList>
            <person name="Bekaert M."/>
        </authorList>
    </citation>
    <scope>NUCLEOTIDE SEQUENCE</scope>
</reference>